<protein>
    <submittedName>
        <fullName evidence="1">Uncharacterized protein</fullName>
    </submittedName>
</protein>
<accession>A0ACB6ZKX4</accession>
<reference evidence="1" key="2">
    <citation type="journal article" date="2020" name="Nat. Commun.">
        <title>Large-scale genome sequencing of mycorrhizal fungi provides insights into the early evolution of symbiotic traits.</title>
        <authorList>
            <person name="Miyauchi S."/>
            <person name="Kiss E."/>
            <person name="Kuo A."/>
            <person name="Drula E."/>
            <person name="Kohler A."/>
            <person name="Sanchez-Garcia M."/>
            <person name="Morin E."/>
            <person name="Andreopoulos B."/>
            <person name="Barry K.W."/>
            <person name="Bonito G."/>
            <person name="Buee M."/>
            <person name="Carver A."/>
            <person name="Chen C."/>
            <person name="Cichocki N."/>
            <person name="Clum A."/>
            <person name="Culley D."/>
            <person name="Crous P.W."/>
            <person name="Fauchery L."/>
            <person name="Girlanda M."/>
            <person name="Hayes R.D."/>
            <person name="Keri Z."/>
            <person name="LaButti K."/>
            <person name="Lipzen A."/>
            <person name="Lombard V."/>
            <person name="Magnuson J."/>
            <person name="Maillard F."/>
            <person name="Murat C."/>
            <person name="Nolan M."/>
            <person name="Ohm R.A."/>
            <person name="Pangilinan J."/>
            <person name="Pereira M.F."/>
            <person name="Perotto S."/>
            <person name="Peter M."/>
            <person name="Pfister S."/>
            <person name="Riley R."/>
            <person name="Sitrit Y."/>
            <person name="Stielow J.B."/>
            <person name="Szollosi G."/>
            <person name="Zifcakova L."/>
            <person name="Stursova M."/>
            <person name="Spatafora J.W."/>
            <person name="Tedersoo L."/>
            <person name="Vaario L.M."/>
            <person name="Yamada A."/>
            <person name="Yan M."/>
            <person name="Wang P."/>
            <person name="Xu J."/>
            <person name="Bruns T."/>
            <person name="Baldrian P."/>
            <person name="Vilgalys R."/>
            <person name="Dunand C."/>
            <person name="Henrissat B."/>
            <person name="Grigoriev I.V."/>
            <person name="Hibbett D."/>
            <person name="Nagy L.G."/>
            <person name="Martin F.M."/>
        </authorList>
    </citation>
    <scope>NUCLEOTIDE SEQUENCE</scope>
    <source>
        <strain evidence="1">P2</strain>
    </source>
</reference>
<name>A0ACB6ZKX4_THEGA</name>
<reference evidence="1" key="1">
    <citation type="submission" date="2019-10" db="EMBL/GenBank/DDBJ databases">
        <authorList>
            <consortium name="DOE Joint Genome Institute"/>
            <person name="Kuo A."/>
            <person name="Miyauchi S."/>
            <person name="Kiss E."/>
            <person name="Drula E."/>
            <person name="Kohler A."/>
            <person name="Sanchez-Garcia M."/>
            <person name="Andreopoulos B."/>
            <person name="Barry K.W."/>
            <person name="Bonito G."/>
            <person name="Buee M."/>
            <person name="Carver A."/>
            <person name="Chen C."/>
            <person name="Cichocki N."/>
            <person name="Clum A."/>
            <person name="Culley D."/>
            <person name="Crous P.W."/>
            <person name="Fauchery L."/>
            <person name="Girlanda M."/>
            <person name="Hayes R."/>
            <person name="Keri Z."/>
            <person name="Labutti K."/>
            <person name="Lipzen A."/>
            <person name="Lombard V."/>
            <person name="Magnuson J."/>
            <person name="Maillard F."/>
            <person name="Morin E."/>
            <person name="Murat C."/>
            <person name="Nolan M."/>
            <person name="Ohm R."/>
            <person name="Pangilinan J."/>
            <person name="Pereira M."/>
            <person name="Perotto S."/>
            <person name="Peter M."/>
            <person name="Riley R."/>
            <person name="Sitrit Y."/>
            <person name="Stielow B."/>
            <person name="Szollosi G."/>
            <person name="Zifcakova L."/>
            <person name="Stursova M."/>
            <person name="Spatafora J.W."/>
            <person name="Tedersoo L."/>
            <person name="Vaario L.-M."/>
            <person name="Yamada A."/>
            <person name="Yan M."/>
            <person name="Wang P."/>
            <person name="Xu J."/>
            <person name="Bruns T."/>
            <person name="Baldrian P."/>
            <person name="Vilgalys R."/>
            <person name="Henrissat B."/>
            <person name="Grigoriev I.V."/>
            <person name="Hibbett D."/>
            <person name="Nagy L.G."/>
            <person name="Martin F.M."/>
        </authorList>
    </citation>
    <scope>NUCLEOTIDE SEQUENCE</scope>
    <source>
        <strain evidence="1">P2</strain>
    </source>
</reference>
<evidence type="ECO:0000313" key="1">
    <source>
        <dbReference type="EMBL" id="KAF9650227.1"/>
    </source>
</evidence>
<evidence type="ECO:0000313" key="2">
    <source>
        <dbReference type="Proteomes" id="UP000886501"/>
    </source>
</evidence>
<comment type="caution">
    <text evidence="1">The sequence shown here is derived from an EMBL/GenBank/DDBJ whole genome shotgun (WGS) entry which is preliminary data.</text>
</comment>
<dbReference type="EMBL" id="MU117987">
    <property type="protein sequence ID" value="KAF9650227.1"/>
    <property type="molecule type" value="Genomic_DNA"/>
</dbReference>
<dbReference type="Proteomes" id="UP000886501">
    <property type="component" value="Unassembled WGS sequence"/>
</dbReference>
<organism evidence="1 2">
    <name type="scientific">Thelephora ganbajun</name>
    <name type="common">Ganba fungus</name>
    <dbReference type="NCBI Taxonomy" id="370292"/>
    <lineage>
        <taxon>Eukaryota</taxon>
        <taxon>Fungi</taxon>
        <taxon>Dikarya</taxon>
        <taxon>Basidiomycota</taxon>
        <taxon>Agaricomycotina</taxon>
        <taxon>Agaricomycetes</taxon>
        <taxon>Thelephorales</taxon>
        <taxon>Thelephoraceae</taxon>
        <taxon>Thelephora</taxon>
    </lineage>
</organism>
<gene>
    <name evidence="1" type="ORF">BDM02DRAFT_3112475</name>
</gene>
<sequence length="425" mass="46877">MHPVLRRSSRLQSKRKRSHSPPPTPVHIVPANTADADDLVVIDSPPPPLVVDDHDDVHPPNPKRRRVDVVVNSPALQPVSYSRFPRRGRSPLSTDPSLPSSSTPTDPQPSTPSSPPTSSSFPSLPFSRRRRNVYTENNGRIPSLWKYICVERIETLYYKYGYENVVAAENSILSSPTHFDISTPATYDTGTDISFSQEDDEEEDVTNLDDIDRQILQTLQDPGLLDVDAIGEIDPELVDQFSSFDSQKPSLPIPFPPLSSIQVPGLDCAVSDDVVIGPINSKLGRGTRTRFVSSLRGSNVIEYKSLDQYPPDDPMGRGTPIDVQRRADWTYIPTFALEQNWVNQEWNLFLDSIVRIVNPPCPVVSSPDIYPLATSLPNTVSEDRLPPTKQHMAGLLRGSLFDDNMSIVAPAVPVGPSSTLSCALG</sequence>
<proteinExistence type="predicted"/>
<keyword evidence="2" id="KW-1185">Reference proteome</keyword>